<dbReference type="PROSITE" id="PS51740">
    <property type="entry name" value="SPOVT_ABRB"/>
    <property type="match status" value="1"/>
</dbReference>
<dbReference type="RefSeq" id="WP_379788584.1">
    <property type="nucleotide sequence ID" value="NZ_JBHSHL010000033.1"/>
</dbReference>
<dbReference type="GO" id="GO:0003677">
    <property type="term" value="F:DNA binding"/>
    <property type="evidence" value="ECO:0007669"/>
    <property type="project" value="UniProtKB-KW"/>
</dbReference>
<dbReference type="Pfam" id="PF04014">
    <property type="entry name" value="MazE_antitoxin"/>
    <property type="match status" value="1"/>
</dbReference>
<dbReference type="Proteomes" id="UP001595916">
    <property type="component" value="Unassembled WGS sequence"/>
</dbReference>
<sequence>MLNEKKVSKSGGITIPSHIRREMGIAPGEKVEVKADDSGNLVLERVEGSCILCGTHEDLMKVDKVFICYDCGKQVHEALKERGE</sequence>
<evidence type="ECO:0000256" key="1">
    <source>
        <dbReference type="PROSITE-ProRule" id="PRU01076"/>
    </source>
</evidence>
<keyword evidence="1 3" id="KW-0238">DNA-binding</keyword>
<evidence type="ECO:0000259" key="2">
    <source>
        <dbReference type="PROSITE" id="PS51740"/>
    </source>
</evidence>
<dbReference type="SMART" id="SM00966">
    <property type="entry name" value="SpoVT_AbrB"/>
    <property type="match status" value="1"/>
</dbReference>
<dbReference type="InterPro" id="IPR037914">
    <property type="entry name" value="SpoVT-AbrB_sf"/>
</dbReference>
<dbReference type="NCBIfam" id="TIGR01439">
    <property type="entry name" value="lp_hng_hel_AbrB"/>
    <property type="match status" value="1"/>
</dbReference>
<dbReference type="PANTHER" id="PTHR34860">
    <property type="entry name" value="REPRESSOR-LIKE PROTEIN SSO7C3"/>
    <property type="match status" value="1"/>
</dbReference>
<dbReference type="SUPFAM" id="SSF89447">
    <property type="entry name" value="AbrB/MazE/MraZ-like"/>
    <property type="match status" value="1"/>
</dbReference>
<reference evidence="4" key="1">
    <citation type="journal article" date="2019" name="Int. J. Syst. Evol. Microbiol.">
        <title>The Global Catalogue of Microorganisms (GCM) 10K type strain sequencing project: providing services to taxonomists for standard genome sequencing and annotation.</title>
        <authorList>
            <consortium name="The Broad Institute Genomics Platform"/>
            <consortium name="The Broad Institute Genome Sequencing Center for Infectious Disease"/>
            <person name="Wu L."/>
            <person name="Ma J."/>
        </authorList>
    </citation>
    <scope>NUCLEOTIDE SEQUENCE [LARGE SCALE GENOMIC DNA]</scope>
    <source>
        <strain evidence="4">CCUG 46385</strain>
    </source>
</reference>
<organism evidence="3 4">
    <name type="scientific">Filifactor villosus</name>
    <dbReference type="NCBI Taxonomy" id="29374"/>
    <lineage>
        <taxon>Bacteria</taxon>
        <taxon>Bacillati</taxon>
        <taxon>Bacillota</taxon>
        <taxon>Clostridia</taxon>
        <taxon>Peptostreptococcales</taxon>
        <taxon>Filifactoraceae</taxon>
        <taxon>Filifactor</taxon>
    </lineage>
</organism>
<evidence type="ECO:0000313" key="3">
    <source>
        <dbReference type="EMBL" id="MFC4805043.1"/>
    </source>
</evidence>
<feature type="domain" description="SpoVT-AbrB" evidence="2">
    <location>
        <begin position="2"/>
        <end position="48"/>
    </location>
</feature>
<dbReference type="Gene3D" id="2.10.260.10">
    <property type="match status" value="1"/>
</dbReference>
<dbReference type="InterPro" id="IPR007159">
    <property type="entry name" value="SpoVT-AbrB_dom"/>
</dbReference>
<protein>
    <submittedName>
        <fullName evidence="3">AbrB/MazE/SpoVT family DNA-binding domain-containing protein</fullName>
    </submittedName>
</protein>
<proteinExistence type="predicted"/>
<dbReference type="EMBL" id="JBHSHL010000033">
    <property type="protein sequence ID" value="MFC4805043.1"/>
    <property type="molecule type" value="Genomic_DNA"/>
</dbReference>
<accession>A0ABV9QM90</accession>
<comment type="caution">
    <text evidence="3">The sequence shown here is derived from an EMBL/GenBank/DDBJ whole genome shotgun (WGS) entry which is preliminary data.</text>
</comment>
<dbReference type="PANTHER" id="PTHR34860:SF6">
    <property type="entry name" value="REPRESSOR-LIKE PROTEIN SSO7C3"/>
    <property type="match status" value="1"/>
</dbReference>
<dbReference type="InterPro" id="IPR052975">
    <property type="entry name" value="Repressor-like_regulatory"/>
</dbReference>
<evidence type="ECO:0000313" key="4">
    <source>
        <dbReference type="Proteomes" id="UP001595916"/>
    </source>
</evidence>
<keyword evidence="4" id="KW-1185">Reference proteome</keyword>
<name>A0ABV9QM90_9FIRM</name>
<gene>
    <name evidence="3" type="ORF">ACFO4R_08105</name>
</gene>